<dbReference type="EMBL" id="MT145090">
    <property type="protein sequence ID" value="QJI03462.1"/>
    <property type="molecule type" value="Genomic_DNA"/>
</dbReference>
<evidence type="ECO:0000313" key="1">
    <source>
        <dbReference type="EMBL" id="QJA52294.1"/>
    </source>
</evidence>
<protein>
    <submittedName>
        <fullName evidence="1">Uncharacterized protein</fullName>
    </submittedName>
</protein>
<dbReference type="EMBL" id="MT141407">
    <property type="protein sequence ID" value="QJA60389.1"/>
    <property type="molecule type" value="Genomic_DNA"/>
</dbReference>
<reference evidence="1" key="1">
    <citation type="submission" date="2020-03" db="EMBL/GenBank/DDBJ databases">
        <title>The deep terrestrial virosphere.</title>
        <authorList>
            <person name="Holmfeldt K."/>
            <person name="Nilsson E."/>
            <person name="Simone D."/>
            <person name="Lopez-Fernandez M."/>
            <person name="Wu X."/>
            <person name="de Brujin I."/>
            <person name="Lundin D."/>
            <person name="Andersson A."/>
            <person name="Bertilsson S."/>
            <person name="Dopson M."/>
        </authorList>
    </citation>
    <scope>NUCLEOTIDE SEQUENCE</scope>
    <source>
        <strain evidence="3">MM415A01647</strain>
        <strain evidence="2">MM415B01121</strain>
        <strain evidence="1">TM448A02593</strain>
        <strain evidence="4">TM448B04546</strain>
    </source>
</reference>
<evidence type="ECO:0000313" key="4">
    <source>
        <dbReference type="EMBL" id="QJI03462.1"/>
    </source>
</evidence>
<accession>A0A6H1ZXK0</accession>
<evidence type="ECO:0000313" key="3">
    <source>
        <dbReference type="EMBL" id="QJA75959.1"/>
    </source>
</evidence>
<name>A0A6H1ZXK0_9ZZZZ</name>
<gene>
    <name evidence="3" type="ORF">MM415A01647_0016</name>
    <name evidence="2" type="ORF">MM415B01121_0007</name>
    <name evidence="1" type="ORF">TM448A02593_0008</name>
    <name evidence="4" type="ORF">TM448B04546_0006</name>
</gene>
<proteinExistence type="predicted"/>
<dbReference type="EMBL" id="MT144328">
    <property type="protein sequence ID" value="QJA52294.1"/>
    <property type="molecule type" value="Genomic_DNA"/>
</dbReference>
<organism evidence="1">
    <name type="scientific">viral metagenome</name>
    <dbReference type="NCBI Taxonomy" id="1070528"/>
    <lineage>
        <taxon>unclassified sequences</taxon>
        <taxon>metagenomes</taxon>
        <taxon>organismal metagenomes</taxon>
    </lineage>
</organism>
<sequence>MKPVFDPEMLKKSIATPEQIEKAKKHGAYFWHEDPSEGIGIRGHKFNGVVYITAIENLSKR</sequence>
<dbReference type="EMBL" id="MT142195">
    <property type="protein sequence ID" value="QJA75959.1"/>
    <property type="molecule type" value="Genomic_DNA"/>
</dbReference>
<dbReference type="AlphaFoldDB" id="A0A6H1ZXK0"/>
<evidence type="ECO:0000313" key="2">
    <source>
        <dbReference type="EMBL" id="QJA60389.1"/>
    </source>
</evidence>